<evidence type="ECO:0000256" key="1">
    <source>
        <dbReference type="SAM" id="MobiDB-lite"/>
    </source>
</evidence>
<dbReference type="Gene3D" id="3.50.50.60">
    <property type="entry name" value="FAD/NAD(P)-binding domain"/>
    <property type="match status" value="1"/>
</dbReference>
<reference evidence="2" key="1">
    <citation type="journal article" date="2019" name="Emerg. Microbes Infect.">
        <title>Comprehensive subspecies identification of 175 nontuberculous mycobacteria species based on 7547 genomic profiles.</title>
        <authorList>
            <person name="Matsumoto Y."/>
            <person name="Kinjo T."/>
            <person name="Motooka D."/>
            <person name="Nabeya D."/>
            <person name="Jung N."/>
            <person name="Uechi K."/>
            <person name="Horii T."/>
            <person name="Iida T."/>
            <person name="Fujita J."/>
            <person name="Nakamura S."/>
        </authorList>
    </citation>
    <scope>NUCLEOTIDE SEQUENCE [LARGE SCALE GENOMIC DNA]</scope>
    <source>
        <strain evidence="2">JCM 13671</strain>
    </source>
</reference>
<name>A0A7I7Y3P0_9MYCO</name>
<dbReference type="AlphaFoldDB" id="A0A7I7Y3P0"/>
<gene>
    <name evidence="2" type="ORF">MCNF_41960</name>
</gene>
<proteinExistence type="predicted"/>
<protein>
    <submittedName>
        <fullName evidence="2">Uncharacterized protein</fullName>
    </submittedName>
</protein>
<evidence type="ECO:0000313" key="3">
    <source>
        <dbReference type="Proteomes" id="UP000466931"/>
    </source>
</evidence>
<feature type="region of interest" description="Disordered" evidence="1">
    <location>
        <begin position="80"/>
        <end position="115"/>
    </location>
</feature>
<organism evidence="2 3">
    <name type="scientific">Mycolicibacterium confluentis</name>
    <dbReference type="NCBI Taxonomy" id="28047"/>
    <lineage>
        <taxon>Bacteria</taxon>
        <taxon>Bacillati</taxon>
        <taxon>Actinomycetota</taxon>
        <taxon>Actinomycetes</taxon>
        <taxon>Mycobacteriales</taxon>
        <taxon>Mycobacteriaceae</taxon>
        <taxon>Mycolicibacterium</taxon>
    </lineage>
</organism>
<dbReference type="RefSeq" id="WP_085151670.1">
    <property type="nucleotide sequence ID" value="NZ_AP022612.1"/>
</dbReference>
<dbReference type="OrthoDB" id="4640500at2"/>
<keyword evidence="3" id="KW-1185">Reference proteome</keyword>
<accession>A0A7I7Y3P0</accession>
<dbReference type="EMBL" id="AP022612">
    <property type="protein sequence ID" value="BBZ35591.1"/>
    <property type="molecule type" value="Genomic_DNA"/>
</dbReference>
<dbReference type="Proteomes" id="UP000466931">
    <property type="component" value="Chromosome"/>
</dbReference>
<reference evidence="2" key="2">
    <citation type="submission" date="2020-02" db="EMBL/GenBank/DDBJ databases">
        <authorList>
            <person name="Matsumoto Y."/>
            <person name="Motooka D."/>
            <person name="Nakamura S."/>
        </authorList>
    </citation>
    <scope>NUCLEOTIDE SEQUENCE</scope>
    <source>
        <strain evidence="2">JCM 13671</strain>
    </source>
</reference>
<feature type="region of interest" description="Disordered" evidence="1">
    <location>
        <begin position="1"/>
        <end position="25"/>
    </location>
</feature>
<sequence length="272" mass="28511">MADRYGRKPRPQRTQRPAKRDPVETAELGDQHWDDVVDVVCAGSAVATAAALAAVRLGLRVRLAASSDTVDEDTATYLSSVTDDLADPSPEGVGPELPVRQVDGPPGQSDQNPSGAVTFMGASLRTWAAKCVTAPGGVLSTSVADPRMTTRYTGFGRVTEVIPVCEVTAGADLPPFEQWLDDQADDEDAPTTSEDILAGLVFDDGRVTGAVLDTPDGLRTVRAKYGVVLALNDGADLTWPSAGVPDGATVDLAFVTMAASRFARLELLVTGD</sequence>
<evidence type="ECO:0000313" key="2">
    <source>
        <dbReference type="EMBL" id="BBZ35591.1"/>
    </source>
</evidence>
<dbReference type="InterPro" id="IPR036188">
    <property type="entry name" value="FAD/NAD-bd_sf"/>
</dbReference>
<feature type="compositionally biased region" description="Basic residues" evidence="1">
    <location>
        <begin position="7"/>
        <end position="17"/>
    </location>
</feature>